<evidence type="ECO:0000256" key="6">
    <source>
        <dbReference type="PROSITE-ProRule" id="PRU00108"/>
    </source>
</evidence>
<dbReference type="InterPro" id="IPR046327">
    <property type="entry name" value="HXA1/B1/D1"/>
</dbReference>
<evidence type="ECO:0000313" key="11">
    <source>
        <dbReference type="RefSeq" id="XP_026675833.1"/>
    </source>
</evidence>
<dbReference type="InterPro" id="IPR017970">
    <property type="entry name" value="Homeobox_CS"/>
</dbReference>
<dbReference type="Pfam" id="PF00046">
    <property type="entry name" value="Homeodomain"/>
    <property type="match status" value="1"/>
</dbReference>
<keyword evidence="3 6" id="KW-0238">DNA-binding</keyword>
<dbReference type="InterPro" id="IPR020479">
    <property type="entry name" value="HD_metazoa"/>
</dbReference>
<evidence type="ECO:0000256" key="2">
    <source>
        <dbReference type="ARBA" id="ARBA00022473"/>
    </source>
</evidence>
<proteinExistence type="predicted"/>
<dbReference type="STRING" id="121845.A0A3Q0IMG0"/>
<dbReference type="InterPro" id="IPR009057">
    <property type="entry name" value="Homeodomain-like_sf"/>
</dbReference>
<dbReference type="PROSITE" id="PS00027">
    <property type="entry name" value="HOMEOBOX_1"/>
    <property type="match status" value="1"/>
</dbReference>
<dbReference type="AlphaFoldDB" id="A0A3Q0IMG0"/>
<organism evidence="10 11">
    <name type="scientific">Diaphorina citri</name>
    <name type="common">Asian citrus psyllid</name>
    <dbReference type="NCBI Taxonomy" id="121845"/>
    <lineage>
        <taxon>Eukaryota</taxon>
        <taxon>Metazoa</taxon>
        <taxon>Ecdysozoa</taxon>
        <taxon>Arthropoda</taxon>
        <taxon>Hexapoda</taxon>
        <taxon>Insecta</taxon>
        <taxon>Pterygota</taxon>
        <taxon>Neoptera</taxon>
        <taxon>Paraneoptera</taxon>
        <taxon>Hemiptera</taxon>
        <taxon>Sternorrhyncha</taxon>
        <taxon>Psylloidea</taxon>
        <taxon>Psyllidae</taxon>
        <taxon>Diaphorininae</taxon>
        <taxon>Diaphorina</taxon>
    </lineage>
</organism>
<name>A0A3Q0IMG0_DIACI</name>
<dbReference type="PaxDb" id="121845-A0A3Q0IMG0"/>
<feature type="compositionally biased region" description="Polar residues" evidence="8">
    <location>
        <begin position="59"/>
        <end position="89"/>
    </location>
</feature>
<dbReference type="CDD" id="cd00086">
    <property type="entry name" value="homeodomain"/>
    <property type="match status" value="1"/>
</dbReference>
<dbReference type="GO" id="GO:0000978">
    <property type="term" value="F:RNA polymerase II cis-regulatory region sequence-specific DNA binding"/>
    <property type="evidence" value="ECO:0007669"/>
    <property type="project" value="TreeGrafter"/>
</dbReference>
<evidence type="ECO:0000313" key="10">
    <source>
        <dbReference type="Proteomes" id="UP000079169"/>
    </source>
</evidence>
<sequence length="247" mass="27978">MKTHYSSIISPVHEYCHPDYSTEYYNDVNIKEEEYDLGNYYHNDYYNSSHTIPPHTHQDMGQTAMSSCNGNSMNRNSNDSSHAGNSTASNCSKTVVPTYKWMQVKRNVPKPQVTKVQIPSELSPLGVHPHPTSPSTDYTTPLTALKYPPPAALSQHQSLLNNSGRTNFTNKQLTELEKEFHFNKYLTRARRIEIASVLQLNETQVKIWFQNRRMKQKKRIKEGILIGVGEGSLMGAQGSSPNGGLYR</sequence>
<dbReference type="GO" id="GO:0000981">
    <property type="term" value="F:DNA-binding transcription factor activity, RNA polymerase II-specific"/>
    <property type="evidence" value="ECO:0007669"/>
    <property type="project" value="InterPro"/>
</dbReference>
<dbReference type="Gene3D" id="1.10.10.60">
    <property type="entry name" value="Homeodomain-like"/>
    <property type="match status" value="1"/>
</dbReference>
<gene>
    <name evidence="11" type="primary">LOC103524704</name>
</gene>
<dbReference type="KEGG" id="dci:103524704"/>
<feature type="region of interest" description="Disordered" evidence="8">
    <location>
        <begin position="51"/>
        <end position="89"/>
    </location>
</feature>
<dbReference type="PRINTS" id="PR00024">
    <property type="entry name" value="HOMEOBOX"/>
</dbReference>
<evidence type="ECO:0000259" key="9">
    <source>
        <dbReference type="PROSITE" id="PS50071"/>
    </source>
</evidence>
<dbReference type="SMART" id="SM00389">
    <property type="entry name" value="HOX"/>
    <property type="match status" value="1"/>
</dbReference>
<dbReference type="Proteomes" id="UP000079169">
    <property type="component" value="Unplaced"/>
</dbReference>
<protein>
    <submittedName>
        <fullName evidence="11">Homeobox protein Hox-A1-like</fullName>
    </submittedName>
</protein>
<evidence type="ECO:0000256" key="5">
    <source>
        <dbReference type="ARBA" id="ARBA00023242"/>
    </source>
</evidence>
<dbReference type="GeneID" id="103524704"/>
<keyword evidence="4 6" id="KW-0371">Homeobox</keyword>
<keyword evidence="5 6" id="KW-0539">Nucleus</keyword>
<dbReference type="PROSITE" id="PS50071">
    <property type="entry name" value="HOMEOBOX_2"/>
    <property type="match status" value="1"/>
</dbReference>
<dbReference type="PANTHER" id="PTHR45946">
    <property type="entry name" value="HOMEOBOX PROTEIN ROUGH-RELATED"/>
    <property type="match status" value="1"/>
</dbReference>
<dbReference type="FunFam" id="1.10.10.60:FF:000113">
    <property type="entry name" value="homeobox protein Hox-B1"/>
    <property type="match status" value="1"/>
</dbReference>
<evidence type="ECO:0000256" key="1">
    <source>
        <dbReference type="ARBA" id="ARBA00004123"/>
    </source>
</evidence>
<evidence type="ECO:0000256" key="8">
    <source>
        <dbReference type="SAM" id="MobiDB-lite"/>
    </source>
</evidence>
<comment type="subcellular location">
    <subcellularLocation>
        <location evidence="1 6 7">Nucleus</location>
    </subcellularLocation>
</comment>
<keyword evidence="2" id="KW-0217">Developmental protein</keyword>
<evidence type="ECO:0000256" key="4">
    <source>
        <dbReference type="ARBA" id="ARBA00023155"/>
    </source>
</evidence>
<dbReference type="GO" id="GO:0005634">
    <property type="term" value="C:nucleus"/>
    <property type="evidence" value="ECO:0007669"/>
    <property type="project" value="UniProtKB-SubCell"/>
</dbReference>
<accession>A0A3Q0IMG0</accession>
<reference evidence="11" key="1">
    <citation type="submission" date="2025-08" db="UniProtKB">
        <authorList>
            <consortium name="RefSeq"/>
        </authorList>
    </citation>
    <scope>IDENTIFICATION</scope>
</reference>
<keyword evidence="10" id="KW-1185">Reference proteome</keyword>
<dbReference type="InterPro" id="IPR001356">
    <property type="entry name" value="HD"/>
</dbReference>
<feature type="DNA-binding region" description="Homeobox" evidence="6">
    <location>
        <begin position="161"/>
        <end position="220"/>
    </location>
</feature>
<dbReference type="SUPFAM" id="SSF46689">
    <property type="entry name" value="Homeodomain-like"/>
    <property type="match status" value="1"/>
</dbReference>
<feature type="domain" description="Homeobox" evidence="9">
    <location>
        <begin position="159"/>
        <end position="219"/>
    </location>
</feature>
<evidence type="ECO:0000256" key="7">
    <source>
        <dbReference type="RuleBase" id="RU000682"/>
    </source>
</evidence>
<evidence type="ECO:0000256" key="3">
    <source>
        <dbReference type="ARBA" id="ARBA00023125"/>
    </source>
</evidence>
<dbReference type="RefSeq" id="XP_026675833.1">
    <property type="nucleotide sequence ID" value="XM_026820032.1"/>
</dbReference>
<dbReference type="PANTHER" id="PTHR45946:SF4">
    <property type="entry name" value="HOMEOBOX PROTEIN ROUGH-RELATED"/>
    <property type="match status" value="1"/>
</dbReference>